<dbReference type="KEGG" id="aare:D3093_26730"/>
<name>A0A4D8PUY9_9PROT</name>
<feature type="transmembrane region" description="Helical" evidence="1">
    <location>
        <begin position="66"/>
        <end position="88"/>
    </location>
</feature>
<reference evidence="2 3" key="1">
    <citation type="submission" date="2018-09" db="EMBL/GenBank/DDBJ databases">
        <title>Whole genome based analysis of evolution and adaptive divergence in Indian and Brazilian strains of Azospirillum brasilense.</title>
        <authorList>
            <person name="Singh C."/>
            <person name="Tripathi A.K."/>
        </authorList>
    </citation>
    <scope>NUCLEOTIDE SEQUENCE [LARGE SCALE GENOMIC DNA]</scope>
    <source>
        <strain evidence="2 3">MTCC4035</strain>
        <plasmid evidence="2 3">p2</plasmid>
    </source>
</reference>
<feature type="transmembrane region" description="Helical" evidence="1">
    <location>
        <begin position="25"/>
        <end position="45"/>
    </location>
</feature>
<proteinExistence type="predicted"/>
<protein>
    <submittedName>
        <fullName evidence="2">Uncharacterized protein</fullName>
    </submittedName>
</protein>
<evidence type="ECO:0000313" key="2">
    <source>
        <dbReference type="EMBL" id="QCN98799.1"/>
    </source>
</evidence>
<geneLocation type="plasmid" evidence="2 3">
    <name>p2</name>
</geneLocation>
<evidence type="ECO:0000313" key="3">
    <source>
        <dbReference type="Proteomes" id="UP000298595"/>
    </source>
</evidence>
<sequence>MVSLGMFAINIQLARTFPSQEYGTFVFFLSVLLALQVVNVSLIQYPLSVDGTVLDPAKRRALAGSAVLLTAGSLLPLSGLLALVGYGLGMPEMIGPTVLYFVVWQVQEIGRRGLMPG</sequence>
<dbReference type="EMBL" id="CP032323">
    <property type="protein sequence ID" value="QCN98799.1"/>
    <property type="molecule type" value="Genomic_DNA"/>
</dbReference>
<keyword evidence="1" id="KW-1133">Transmembrane helix</keyword>
<evidence type="ECO:0000256" key="1">
    <source>
        <dbReference type="SAM" id="Phobius"/>
    </source>
</evidence>
<dbReference type="AlphaFoldDB" id="A0A4D8PUY9"/>
<gene>
    <name evidence="2" type="ORF">D3093_26730</name>
</gene>
<dbReference type="Proteomes" id="UP000298595">
    <property type="component" value="Plasmid p2"/>
</dbReference>
<keyword evidence="1" id="KW-0812">Transmembrane</keyword>
<organism evidence="2 3">
    <name type="scientific">Azospirillum argentinense</name>
    <dbReference type="NCBI Taxonomy" id="2970906"/>
    <lineage>
        <taxon>Bacteria</taxon>
        <taxon>Pseudomonadati</taxon>
        <taxon>Pseudomonadota</taxon>
        <taxon>Alphaproteobacteria</taxon>
        <taxon>Rhodospirillales</taxon>
        <taxon>Azospirillaceae</taxon>
        <taxon>Azospirillum</taxon>
    </lineage>
</organism>
<accession>A0A4D8PUY9</accession>
<keyword evidence="1" id="KW-0472">Membrane</keyword>
<keyword evidence="2" id="KW-0614">Plasmid</keyword>